<evidence type="ECO:0000313" key="3">
    <source>
        <dbReference type="Proteomes" id="UP001056035"/>
    </source>
</evidence>
<dbReference type="EMBL" id="CP098502">
    <property type="protein sequence ID" value="UTI63252.1"/>
    <property type="molecule type" value="Genomic_DNA"/>
</dbReference>
<gene>
    <name evidence="2" type="ORF">NBH00_18050</name>
</gene>
<dbReference type="RefSeq" id="WP_254569983.1">
    <property type="nucleotide sequence ID" value="NZ_CP098502.1"/>
</dbReference>
<dbReference type="PANTHER" id="PTHR33371">
    <property type="entry name" value="INTERMEMBRANE PHOSPHOLIPID TRANSPORT SYSTEM BINDING PROTEIN MLAD-RELATED"/>
    <property type="match status" value="1"/>
</dbReference>
<feature type="domain" description="Mce/MlaD" evidence="1">
    <location>
        <begin position="34"/>
        <end position="110"/>
    </location>
</feature>
<organism evidence="2 3">
    <name type="scientific">Paraconexibacter antarcticus</name>
    <dbReference type="NCBI Taxonomy" id="2949664"/>
    <lineage>
        <taxon>Bacteria</taxon>
        <taxon>Bacillati</taxon>
        <taxon>Actinomycetota</taxon>
        <taxon>Thermoleophilia</taxon>
        <taxon>Solirubrobacterales</taxon>
        <taxon>Paraconexibacteraceae</taxon>
        <taxon>Paraconexibacter</taxon>
    </lineage>
</organism>
<dbReference type="PANTHER" id="PTHR33371:SF4">
    <property type="entry name" value="INTERMEMBRANE PHOSPHOLIPID TRANSPORT SYSTEM BINDING PROTEIN MLAD"/>
    <property type="match status" value="1"/>
</dbReference>
<protein>
    <submittedName>
        <fullName evidence="2">MCE family protein</fullName>
    </submittedName>
</protein>
<sequence length="412" mass="43539">MIAIAGLMVIAAVVGGYVLIHQRITLPGEDRYAIDVELPTAQAFTPGQGQQVSVAGVDVGRIGKVTLRNGRAIIRMDIKRSELRAVYADATVLSRPRTPLDDMSLELDPGTQRAGKLADGALIPVSRSQPNVNVDEILAGLDADTRPALQALLQGVAQGIGTGRGPINLRELLQKTRPTLVQTKVLTDAIRGRRVELRRLVGNLARLTGRLGSQTGDLQTLVTGANQTFGALAAEDRAVRASLTKLPGTLQQADSALAAATPLAQTLKPALGTLTPAAKALPDALAAVRPLARAGTPDLRQLRGLSVEAQPLASTLNTAVTALRPIVPNLSRATRVLQYVANELAYNPEGKEEGYLFWLDWFAHNTNSMLGSRDGNGGWWRGLVVASCSTTDILGTLTPVLAPLAKTGVCPK</sequence>
<dbReference type="InterPro" id="IPR052336">
    <property type="entry name" value="MlaD_Phospholipid_Transporter"/>
</dbReference>
<evidence type="ECO:0000259" key="1">
    <source>
        <dbReference type="Pfam" id="PF02470"/>
    </source>
</evidence>
<dbReference type="Proteomes" id="UP001056035">
    <property type="component" value="Chromosome"/>
</dbReference>
<reference evidence="2 3" key="1">
    <citation type="submission" date="2022-06" db="EMBL/GenBank/DDBJ databases">
        <title>Paraconexibacter antarcticus.</title>
        <authorList>
            <person name="Kim C.S."/>
        </authorList>
    </citation>
    <scope>NUCLEOTIDE SEQUENCE [LARGE SCALE GENOMIC DNA]</scope>
    <source>
        <strain evidence="2 3">02-257</strain>
    </source>
</reference>
<name>A0ABY5DR73_9ACTN</name>
<proteinExistence type="predicted"/>
<accession>A0ABY5DR73</accession>
<dbReference type="InterPro" id="IPR003399">
    <property type="entry name" value="Mce/MlaD"/>
</dbReference>
<dbReference type="Pfam" id="PF02470">
    <property type="entry name" value="MlaD"/>
    <property type="match status" value="1"/>
</dbReference>
<evidence type="ECO:0000313" key="2">
    <source>
        <dbReference type="EMBL" id="UTI63252.1"/>
    </source>
</evidence>
<keyword evidence="3" id="KW-1185">Reference proteome</keyword>